<protein>
    <submittedName>
        <fullName evidence="2">Uncharacterized protein</fullName>
    </submittedName>
</protein>
<proteinExistence type="predicted"/>
<evidence type="ECO:0000256" key="1">
    <source>
        <dbReference type="SAM" id="MobiDB-lite"/>
    </source>
</evidence>
<feature type="compositionally biased region" description="Polar residues" evidence="1">
    <location>
        <begin position="1"/>
        <end position="20"/>
    </location>
</feature>
<evidence type="ECO:0000313" key="3">
    <source>
        <dbReference type="Proteomes" id="UP000824139"/>
    </source>
</evidence>
<dbReference type="Proteomes" id="UP000824139">
    <property type="component" value="Unassembled WGS sequence"/>
</dbReference>
<organism evidence="2 3">
    <name type="scientific">Candidatus Scatenecus faecavium</name>
    <dbReference type="NCBI Taxonomy" id="2840915"/>
    <lineage>
        <taxon>Bacteria</taxon>
        <taxon>Candidatus Scatenecus</taxon>
    </lineage>
</organism>
<evidence type="ECO:0000313" key="2">
    <source>
        <dbReference type="EMBL" id="HIS82261.1"/>
    </source>
</evidence>
<dbReference type="AlphaFoldDB" id="A0A9D1FVN3"/>
<accession>A0A9D1FVN3</accession>
<sequence length="224" mass="24067">MGMNIQQNDWISQSVKTSAGKSRETKEYEVDLSGSIIRFEKNPKSSDDKNEDLSLEEKGFSMLRGVSKIAEDLFCENGKISLSKTCNTILTTVLFAVANKYAVAKGLMCGKTVSKILIGGGVGFGGYLMSNGIKALKDAQTKEEKSEAWQKIGEGSGIMLLSLGAAKPLTKGLKNIQTPTASPKTSLIEVLKASLETDAIVKTVTDKNSAPLFLYGLLANKVDF</sequence>
<comment type="caution">
    <text evidence="2">The sequence shown here is derived from an EMBL/GenBank/DDBJ whole genome shotgun (WGS) entry which is preliminary data.</text>
</comment>
<reference evidence="2" key="1">
    <citation type="submission" date="2020-10" db="EMBL/GenBank/DDBJ databases">
        <authorList>
            <person name="Gilroy R."/>
        </authorList>
    </citation>
    <scope>NUCLEOTIDE SEQUENCE</scope>
    <source>
        <strain evidence="2">CHK152-2994</strain>
    </source>
</reference>
<reference evidence="2" key="2">
    <citation type="journal article" date="2021" name="PeerJ">
        <title>Extensive microbial diversity within the chicken gut microbiome revealed by metagenomics and culture.</title>
        <authorList>
            <person name="Gilroy R."/>
            <person name="Ravi A."/>
            <person name="Getino M."/>
            <person name="Pursley I."/>
            <person name="Horton D.L."/>
            <person name="Alikhan N.F."/>
            <person name="Baker D."/>
            <person name="Gharbi K."/>
            <person name="Hall N."/>
            <person name="Watson M."/>
            <person name="Adriaenssens E.M."/>
            <person name="Foster-Nyarko E."/>
            <person name="Jarju S."/>
            <person name="Secka A."/>
            <person name="Antonio M."/>
            <person name="Oren A."/>
            <person name="Chaudhuri R.R."/>
            <person name="La Ragione R."/>
            <person name="Hildebrand F."/>
            <person name="Pallen M.J."/>
        </authorList>
    </citation>
    <scope>NUCLEOTIDE SEQUENCE</scope>
    <source>
        <strain evidence="2">CHK152-2994</strain>
    </source>
</reference>
<dbReference type="EMBL" id="DVJO01000033">
    <property type="protein sequence ID" value="HIS82261.1"/>
    <property type="molecule type" value="Genomic_DNA"/>
</dbReference>
<gene>
    <name evidence="2" type="ORF">IAD41_01470</name>
</gene>
<feature type="region of interest" description="Disordered" evidence="1">
    <location>
        <begin position="1"/>
        <end position="27"/>
    </location>
</feature>
<name>A0A9D1FVN3_9BACT</name>